<evidence type="ECO:0000256" key="1">
    <source>
        <dbReference type="SAM" id="Phobius"/>
    </source>
</evidence>
<keyword evidence="1" id="KW-0812">Transmembrane</keyword>
<keyword evidence="1" id="KW-1133">Transmembrane helix</keyword>
<sequence>MFNPDPSYNLGFGRSALSLSSVSGRTTPVCSTVTHRSARTGIVPWNEADHRICTLAHAGVLIAVAAPLFAAISYVLLGM</sequence>
<protein>
    <submittedName>
        <fullName evidence="2">Uncharacterized protein</fullName>
    </submittedName>
</protein>
<accession>A0A1H7NIU5</accession>
<feature type="transmembrane region" description="Helical" evidence="1">
    <location>
        <begin position="55"/>
        <end position="77"/>
    </location>
</feature>
<proteinExistence type="predicted"/>
<evidence type="ECO:0000313" key="2">
    <source>
        <dbReference type="EMBL" id="SEL23480.1"/>
    </source>
</evidence>
<gene>
    <name evidence="2" type="ORF">SAMN04488526_2210</name>
</gene>
<name>A0A1H7NIU5_9RHOB</name>
<keyword evidence="3" id="KW-1185">Reference proteome</keyword>
<reference evidence="2 3" key="1">
    <citation type="submission" date="2016-10" db="EMBL/GenBank/DDBJ databases">
        <authorList>
            <person name="de Groot N.N."/>
        </authorList>
    </citation>
    <scope>NUCLEOTIDE SEQUENCE [LARGE SCALE GENOMIC DNA]</scope>
    <source>
        <strain evidence="2 3">DSM 14858</strain>
    </source>
</reference>
<keyword evidence="1" id="KW-0472">Membrane</keyword>
<organism evidence="2 3">
    <name type="scientific">Jannaschia helgolandensis</name>
    <dbReference type="NCBI Taxonomy" id="188906"/>
    <lineage>
        <taxon>Bacteria</taxon>
        <taxon>Pseudomonadati</taxon>
        <taxon>Pseudomonadota</taxon>
        <taxon>Alphaproteobacteria</taxon>
        <taxon>Rhodobacterales</taxon>
        <taxon>Roseobacteraceae</taxon>
        <taxon>Jannaschia</taxon>
    </lineage>
</organism>
<dbReference type="AlphaFoldDB" id="A0A1H7NIU5"/>
<dbReference type="Proteomes" id="UP000199283">
    <property type="component" value="Unassembled WGS sequence"/>
</dbReference>
<dbReference type="EMBL" id="FNZQ01000004">
    <property type="protein sequence ID" value="SEL23480.1"/>
    <property type="molecule type" value="Genomic_DNA"/>
</dbReference>
<evidence type="ECO:0000313" key="3">
    <source>
        <dbReference type="Proteomes" id="UP000199283"/>
    </source>
</evidence>